<dbReference type="InterPro" id="IPR003399">
    <property type="entry name" value="Mce/MlaD"/>
</dbReference>
<organism evidence="4 5">
    <name type="scientific">Amycolatopsis bullii</name>
    <dbReference type="NCBI Taxonomy" id="941987"/>
    <lineage>
        <taxon>Bacteria</taxon>
        <taxon>Bacillati</taxon>
        <taxon>Actinomycetota</taxon>
        <taxon>Actinomycetes</taxon>
        <taxon>Pseudonocardiales</taxon>
        <taxon>Pseudonocardiaceae</taxon>
        <taxon>Amycolatopsis</taxon>
    </lineage>
</organism>
<proteinExistence type="predicted"/>
<protein>
    <submittedName>
        <fullName evidence="4">ABC transporter substrate-binding protein</fullName>
    </submittedName>
</protein>
<keyword evidence="5" id="KW-1185">Reference proteome</keyword>
<dbReference type="Pfam" id="PF02470">
    <property type="entry name" value="MlaD"/>
    <property type="match status" value="1"/>
</dbReference>
<keyword evidence="1" id="KW-1133">Transmembrane helix</keyword>
<dbReference type="PANTHER" id="PTHR33371">
    <property type="entry name" value="INTERMEMBRANE PHOSPHOLIPID TRANSPORT SYSTEM BINDING PROTEIN MLAD-RELATED"/>
    <property type="match status" value="1"/>
</dbReference>
<dbReference type="PANTHER" id="PTHR33371:SF18">
    <property type="entry name" value="MCE-FAMILY PROTEIN MCE3C"/>
    <property type="match status" value="1"/>
</dbReference>
<dbReference type="Pfam" id="PF11887">
    <property type="entry name" value="Mce4_CUP1"/>
    <property type="match status" value="1"/>
</dbReference>
<gene>
    <name evidence="4" type="ORF">GCM10017567_50010</name>
</gene>
<sequence length="333" mass="35783">MRLVKSFKERNPIALGVVGSIGLAALLTLTLNYDNLPIVGGGTTYEAEFSEAAGLQPDDEVRIAGIKVGEVRSVALADDHVLISFRVKNAWVGDRTSAEIKIKTLLGRKFLALNPTGDDVQDPGRPIPRTRTVTPYDVTDAFNGLADTVGAIDTKQLADSFTTLSDTFRNSPEHVRSALDGLSQLSKTVSSRDGELAELLANARKLTTTLANSNDDFEKLIGDGNLLLTELNSRRDAIRDLLDGSARLAGQLSGLVQDNNDALKPALQSLNQVTDLLKRQNDNLSKGLQLAGPYFRVLDNAAGNGRWIDAYLCGLLPENHDPCTPPKNPGGAK</sequence>
<evidence type="ECO:0000313" key="4">
    <source>
        <dbReference type="EMBL" id="GHG24840.1"/>
    </source>
</evidence>
<dbReference type="PRINTS" id="PR01782">
    <property type="entry name" value="MCEVIRFACTOR"/>
</dbReference>
<feature type="domain" description="Mce/MlaD" evidence="2">
    <location>
        <begin position="42"/>
        <end position="115"/>
    </location>
</feature>
<name>A0ABQ3KHD4_9PSEU</name>
<accession>A0ABQ3KHD4</accession>
<dbReference type="EMBL" id="BNAW01000024">
    <property type="protein sequence ID" value="GHG24840.1"/>
    <property type="molecule type" value="Genomic_DNA"/>
</dbReference>
<evidence type="ECO:0000259" key="2">
    <source>
        <dbReference type="Pfam" id="PF02470"/>
    </source>
</evidence>
<dbReference type="InterPro" id="IPR024516">
    <property type="entry name" value="Mce_C"/>
</dbReference>
<dbReference type="NCBIfam" id="TIGR00996">
    <property type="entry name" value="Mtu_fam_mce"/>
    <property type="match status" value="1"/>
</dbReference>
<dbReference type="InterPro" id="IPR052336">
    <property type="entry name" value="MlaD_Phospholipid_Transporter"/>
</dbReference>
<keyword evidence="1" id="KW-0812">Transmembrane</keyword>
<dbReference type="InterPro" id="IPR005693">
    <property type="entry name" value="Mce"/>
</dbReference>
<comment type="caution">
    <text evidence="4">The sequence shown here is derived from an EMBL/GenBank/DDBJ whole genome shotgun (WGS) entry which is preliminary data.</text>
</comment>
<feature type="domain" description="Mammalian cell entry C-terminal" evidence="3">
    <location>
        <begin position="123"/>
        <end position="304"/>
    </location>
</feature>
<reference evidence="5" key="1">
    <citation type="journal article" date="2019" name="Int. J. Syst. Evol. Microbiol.">
        <title>The Global Catalogue of Microorganisms (GCM) 10K type strain sequencing project: providing services to taxonomists for standard genome sequencing and annotation.</title>
        <authorList>
            <consortium name="The Broad Institute Genomics Platform"/>
            <consortium name="The Broad Institute Genome Sequencing Center for Infectious Disease"/>
            <person name="Wu L."/>
            <person name="Ma J."/>
        </authorList>
    </citation>
    <scope>NUCLEOTIDE SEQUENCE [LARGE SCALE GENOMIC DNA]</scope>
    <source>
        <strain evidence="5">CGMCC 4.7680</strain>
    </source>
</reference>
<evidence type="ECO:0000259" key="3">
    <source>
        <dbReference type="Pfam" id="PF11887"/>
    </source>
</evidence>
<evidence type="ECO:0000313" key="5">
    <source>
        <dbReference type="Proteomes" id="UP000649955"/>
    </source>
</evidence>
<feature type="transmembrane region" description="Helical" evidence="1">
    <location>
        <begin position="12"/>
        <end position="33"/>
    </location>
</feature>
<keyword evidence="1" id="KW-0472">Membrane</keyword>
<evidence type="ECO:0000256" key="1">
    <source>
        <dbReference type="SAM" id="Phobius"/>
    </source>
</evidence>
<dbReference type="Proteomes" id="UP000649955">
    <property type="component" value="Unassembled WGS sequence"/>
</dbReference>